<keyword evidence="1" id="KW-0472">Membrane</keyword>
<organism evidence="2 3">
    <name type="scientific">Brachionus plicatilis</name>
    <name type="common">Marine rotifer</name>
    <name type="synonym">Brachionus muelleri</name>
    <dbReference type="NCBI Taxonomy" id="10195"/>
    <lineage>
        <taxon>Eukaryota</taxon>
        <taxon>Metazoa</taxon>
        <taxon>Spiralia</taxon>
        <taxon>Gnathifera</taxon>
        <taxon>Rotifera</taxon>
        <taxon>Eurotatoria</taxon>
        <taxon>Monogononta</taxon>
        <taxon>Pseudotrocha</taxon>
        <taxon>Ploima</taxon>
        <taxon>Brachionidae</taxon>
        <taxon>Brachionus</taxon>
    </lineage>
</organism>
<feature type="transmembrane region" description="Helical" evidence="1">
    <location>
        <begin position="30"/>
        <end position="49"/>
    </location>
</feature>
<keyword evidence="1" id="KW-1133">Transmembrane helix</keyword>
<keyword evidence="3" id="KW-1185">Reference proteome</keyword>
<evidence type="ECO:0000313" key="2">
    <source>
        <dbReference type="EMBL" id="RNA26455.1"/>
    </source>
</evidence>
<name>A0A3M7RT11_BRAPC</name>
<keyword evidence="1" id="KW-0812">Transmembrane</keyword>
<reference evidence="2 3" key="1">
    <citation type="journal article" date="2018" name="Sci. Rep.">
        <title>Genomic signatures of local adaptation to the degree of environmental predictability in rotifers.</title>
        <authorList>
            <person name="Franch-Gras L."/>
            <person name="Hahn C."/>
            <person name="Garcia-Roger E.M."/>
            <person name="Carmona M.J."/>
            <person name="Serra M."/>
            <person name="Gomez A."/>
        </authorList>
    </citation>
    <scope>NUCLEOTIDE SEQUENCE [LARGE SCALE GENOMIC DNA]</scope>
    <source>
        <strain evidence="2">HYR1</strain>
    </source>
</reference>
<comment type="caution">
    <text evidence="2">The sequence shown here is derived from an EMBL/GenBank/DDBJ whole genome shotgun (WGS) entry which is preliminary data.</text>
</comment>
<evidence type="ECO:0000256" key="1">
    <source>
        <dbReference type="SAM" id="Phobius"/>
    </source>
</evidence>
<dbReference type="Proteomes" id="UP000276133">
    <property type="component" value="Unassembled WGS sequence"/>
</dbReference>
<accession>A0A3M7RT11</accession>
<protein>
    <submittedName>
        <fullName evidence="2">Uncharacterized protein</fullName>
    </submittedName>
</protein>
<sequence length="95" mass="10858">MSFCIISDPRSGLKSFKGSKKSKKKIKNDMIYVGVLSLIAEMLSLLRIFSKIRPFSFSLKQPKLLVFALRSPPMINILKLLEITRKNSKGINKMR</sequence>
<proteinExistence type="predicted"/>
<evidence type="ECO:0000313" key="3">
    <source>
        <dbReference type="Proteomes" id="UP000276133"/>
    </source>
</evidence>
<dbReference type="EMBL" id="REGN01002740">
    <property type="protein sequence ID" value="RNA26455.1"/>
    <property type="molecule type" value="Genomic_DNA"/>
</dbReference>
<gene>
    <name evidence="2" type="ORF">BpHYR1_003687</name>
</gene>
<dbReference type="AlphaFoldDB" id="A0A3M7RT11"/>